<dbReference type="Pfam" id="PF04055">
    <property type="entry name" value="Radical_SAM"/>
    <property type="match status" value="1"/>
</dbReference>
<dbReference type="GO" id="GO:0046872">
    <property type="term" value="F:metal ion binding"/>
    <property type="evidence" value="ECO:0007669"/>
    <property type="project" value="UniProtKB-KW"/>
</dbReference>
<feature type="domain" description="B12-binding" evidence="8">
    <location>
        <begin position="2"/>
        <end position="149"/>
    </location>
</feature>
<dbReference type="PANTHER" id="PTHR43409">
    <property type="entry name" value="ANAEROBIC MAGNESIUM-PROTOPORPHYRIN IX MONOMETHYL ESTER CYCLASE-RELATED"/>
    <property type="match status" value="1"/>
</dbReference>
<evidence type="ECO:0000313" key="11">
    <source>
        <dbReference type="Proteomes" id="UP001321786"/>
    </source>
</evidence>
<evidence type="ECO:0000259" key="8">
    <source>
        <dbReference type="PROSITE" id="PS51332"/>
    </source>
</evidence>
<dbReference type="PANTHER" id="PTHR43409:SF7">
    <property type="entry name" value="BLL1977 PROTEIN"/>
    <property type="match status" value="1"/>
</dbReference>
<keyword evidence="2" id="KW-0489">Methyltransferase</keyword>
<evidence type="ECO:0000256" key="6">
    <source>
        <dbReference type="ARBA" id="ARBA00023004"/>
    </source>
</evidence>
<keyword evidence="5" id="KW-0479">Metal-binding</keyword>
<dbReference type="SUPFAM" id="SSF52242">
    <property type="entry name" value="Cobalamin (vitamin B12)-binding domain"/>
    <property type="match status" value="1"/>
</dbReference>
<dbReference type="CDD" id="cd02068">
    <property type="entry name" value="radical_SAM_B12_BD"/>
    <property type="match status" value="1"/>
</dbReference>
<name>A0AAU9E517_9FIRM</name>
<feature type="domain" description="Radical SAM core" evidence="9">
    <location>
        <begin position="187"/>
        <end position="415"/>
    </location>
</feature>
<dbReference type="CDD" id="cd01335">
    <property type="entry name" value="Radical_SAM"/>
    <property type="match status" value="1"/>
</dbReference>
<dbReference type="InterPro" id="IPR006638">
    <property type="entry name" value="Elp3/MiaA/NifB-like_rSAM"/>
</dbReference>
<dbReference type="InterPro" id="IPR051198">
    <property type="entry name" value="BchE-like"/>
</dbReference>
<keyword evidence="6" id="KW-0408">Iron</keyword>
<gene>
    <name evidence="10" type="ORF">HLPR_20550</name>
</gene>
<dbReference type="SFLD" id="SFLDS00029">
    <property type="entry name" value="Radical_SAM"/>
    <property type="match status" value="1"/>
</dbReference>
<reference evidence="10 11" key="1">
    <citation type="submission" date="2023-08" db="EMBL/GenBank/DDBJ databases">
        <title>Helicovermis profunda gen. nov., sp. nov., a novel mesophilic, fermentative bacterium within the Bacillota from a deep-sea hydrothermal vent chimney.</title>
        <authorList>
            <person name="Miyazaki U."/>
            <person name="Mizutani D."/>
            <person name="Hashimoto Y."/>
            <person name="Tame A."/>
            <person name="Sawayama S."/>
            <person name="Miyazaki J."/>
            <person name="Takai K."/>
            <person name="Nakagawa S."/>
        </authorList>
    </citation>
    <scope>NUCLEOTIDE SEQUENCE [LARGE SCALE GENOMIC DNA]</scope>
    <source>
        <strain evidence="10 11">S502</strain>
    </source>
</reference>
<keyword evidence="7" id="KW-0411">Iron-sulfur</keyword>
<accession>A0AAU9E517</accession>
<evidence type="ECO:0000256" key="4">
    <source>
        <dbReference type="ARBA" id="ARBA00022691"/>
    </source>
</evidence>
<evidence type="ECO:0000256" key="3">
    <source>
        <dbReference type="ARBA" id="ARBA00022679"/>
    </source>
</evidence>
<proteinExistence type="predicted"/>
<dbReference type="InterPro" id="IPR058240">
    <property type="entry name" value="rSAM_sf"/>
</dbReference>
<sequence>MSKILLIAPIDFNEHTIPNGILNLATILHHDNYDVEILELNYLIETGSIRKSKLVSDCIENIVNFIMSKSPEIIGFSCMCNDYHIHIMVSEIIKARNPKVKIFFGGPQASVTAIDTLKAFLHIDLIAIGEGELSIVDIIEGLLGNKEYRQIKGIAYKCLDNIIVNEQHELLPELDDLLLPNYKLLNNMDYLKLSIEAGRGCPFNCTFCSTQEFWKRKFRLKSIDRILLEIENAIHNYGIYMFEFVHDLFTASRIKTVEFCNRLLKEDLKIQWSCSARIDTLDEELIDLMYESGCREIFLGIETGSAKMQKITNKNLKLDDVKDTLCYLSKYKDMVIKLSFVYCFPAETEEDLKDTLDLISTSLKIGYSDIRIHSLLPFVGTEIYNEHKDELILRNSQNTCSYTHFCEAASKKILEYPSLFSQFYYIKTDISTQYNNLSLFINYFIVGNKMIFKKTLELLFDYFGGDLLRFYNAFNITFENLSNDIFDGSIFKTEEEYFDRSKLLQKIMLSSIGKFMKTYNFKEYTDIFLSVYTLEMKMYEFKTNINIFETIVNTSHDGHIIKKINLSLEDLKLYKDKLLLNEIKILLKRKNQHQISIQYSK</sequence>
<dbReference type="InterPro" id="IPR023404">
    <property type="entry name" value="rSAM_horseshoe"/>
</dbReference>
<evidence type="ECO:0000256" key="5">
    <source>
        <dbReference type="ARBA" id="ARBA00022723"/>
    </source>
</evidence>
<organism evidence="10 11">
    <name type="scientific">Helicovermis profundi</name>
    <dbReference type="NCBI Taxonomy" id="3065157"/>
    <lineage>
        <taxon>Bacteria</taxon>
        <taxon>Bacillati</taxon>
        <taxon>Bacillota</taxon>
        <taxon>Clostridia</taxon>
        <taxon>Helicovermis</taxon>
    </lineage>
</organism>
<dbReference type="Pfam" id="PF02310">
    <property type="entry name" value="B12-binding"/>
    <property type="match status" value="1"/>
</dbReference>
<dbReference type="AlphaFoldDB" id="A0AAU9E517"/>
<dbReference type="PROSITE" id="PS51332">
    <property type="entry name" value="B12_BINDING"/>
    <property type="match status" value="1"/>
</dbReference>
<dbReference type="GO" id="GO:0003824">
    <property type="term" value="F:catalytic activity"/>
    <property type="evidence" value="ECO:0007669"/>
    <property type="project" value="InterPro"/>
</dbReference>
<comment type="cofactor">
    <cofactor evidence="1">
        <name>[4Fe-4S] cluster</name>
        <dbReference type="ChEBI" id="CHEBI:49883"/>
    </cofactor>
</comment>
<dbReference type="GO" id="GO:0031419">
    <property type="term" value="F:cobalamin binding"/>
    <property type="evidence" value="ECO:0007669"/>
    <property type="project" value="InterPro"/>
</dbReference>
<protein>
    <submittedName>
        <fullName evidence="10">Uncharacterized protein</fullName>
    </submittedName>
</protein>
<dbReference type="SUPFAM" id="SSF102114">
    <property type="entry name" value="Radical SAM enzymes"/>
    <property type="match status" value="1"/>
</dbReference>
<dbReference type="KEGG" id="hprf:HLPR_20550"/>
<dbReference type="RefSeq" id="WP_338535344.1">
    <property type="nucleotide sequence ID" value="NZ_AP028654.1"/>
</dbReference>
<keyword evidence="4" id="KW-0949">S-adenosyl-L-methionine</keyword>
<evidence type="ECO:0000259" key="9">
    <source>
        <dbReference type="PROSITE" id="PS51918"/>
    </source>
</evidence>
<evidence type="ECO:0000256" key="7">
    <source>
        <dbReference type="ARBA" id="ARBA00023014"/>
    </source>
</evidence>
<dbReference type="Gene3D" id="3.80.30.20">
    <property type="entry name" value="tm_1862 like domain"/>
    <property type="match status" value="1"/>
</dbReference>
<dbReference type="EMBL" id="AP028654">
    <property type="protein sequence ID" value="BEP29724.1"/>
    <property type="molecule type" value="Genomic_DNA"/>
</dbReference>
<evidence type="ECO:0000256" key="2">
    <source>
        <dbReference type="ARBA" id="ARBA00022603"/>
    </source>
</evidence>
<evidence type="ECO:0000313" key="10">
    <source>
        <dbReference type="EMBL" id="BEP29724.1"/>
    </source>
</evidence>
<dbReference type="Gene3D" id="3.40.50.280">
    <property type="entry name" value="Cobalamin-binding domain"/>
    <property type="match status" value="1"/>
</dbReference>
<dbReference type="InterPro" id="IPR007197">
    <property type="entry name" value="rSAM"/>
</dbReference>
<evidence type="ECO:0000256" key="1">
    <source>
        <dbReference type="ARBA" id="ARBA00001966"/>
    </source>
</evidence>
<dbReference type="InterPro" id="IPR036724">
    <property type="entry name" value="Cobalamin-bd_sf"/>
</dbReference>
<dbReference type="InterPro" id="IPR034466">
    <property type="entry name" value="Methyltransferase_Class_B"/>
</dbReference>
<dbReference type="Proteomes" id="UP001321786">
    <property type="component" value="Chromosome"/>
</dbReference>
<dbReference type="SFLD" id="SFLDG01123">
    <property type="entry name" value="methyltransferase_(Class_B)"/>
    <property type="match status" value="1"/>
</dbReference>
<dbReference type="PROSITE" id="PS51918">
    <property type="entry name" value="RADICAL_SAM"/>
    <property type="match status" value="1"/>
</dbReference>
<keyword evidence="3" id="KW-0808">Transferase</keyword>
<dbReference type="InterPro" id="IPR006158">
    <property type="entry name" value="Cobalamin-bd"/>
</dbReference>
<keyword evidence="11" id="KW-1185">Reference proteome</keyword>
<dbReference type="GO" id="GO:0051539">
    <property type="term" value="F:4 iron, 4 sulfur cluster binding"/>
    <property type="evidence" value="ECO:0007669"/>
    <property type="project" value="UniProtKB-KW"/>
</dbReference>
<dbReference type="SMART" id="SM00729">
    <property type="entry name" value="Elp3"/>
    <property type="match status" value="1"/>
</dbReference>
<dbReference type="SFLD" id="SFLDG01082">
    <property type="entry name" value="B12-binding_domain_containing"/>
    <property type="match status" value="1"/>
</dbReference>